<accession>A0A1F4ZBI1</accession>
<organism evidence="2 3">
    <name type="scientific">Candidatus Amesbacteria bacterium RIFCSPLOWO2_01_FULL_48_25</name>
    <dbReference type="NCBI Taxonomy" id="1797259"/>
    <lineage>
        <taxon>Bacteria</taxon>
        <taxon>Candidatus Amesiibacteriota</taxon>
    </lineage>
</organism>
<dbReference type="EMBL" id="MEXN01000005">
    <property type="protein sequence ID" value="OGD03632.1"/>
    <property type="molecule type" value="Genomic_DNA"/>
</dbReference>
<evidence type="ECO:0000256" key="1">
    <source>
        <dbReference type="SAM" id="MobiDB-lite"/>
    </source>
</evidence>
<feature type="region of interest" description="Disordered" evidence="1">
    <location>
        <begin position="1"/>
        <end position="29"/>
    </location>
</feature>
<proteinExistence type="predicted"/>
<sequence length="116" mass="12924">MKGHHWTRRSKFSKEGPPPCDFPPAYDTDSSTIKDEEILRGTAIGVMVFCQKCDRGRGLHLFLLLVRYCGQTPDPNEPQILLNAKVEAEKSATKHILAHPTGHSVRIINLASSQSE</sequence>
<dbReference type="Proteomes" id="UP000177080">
    <property type="component" value="Unassembled WGS sequence"/>
</dbReference>
<evidence type="ECO:0000313" key="2">
    <source>
        <dbReference type="EMBL" id="OGD03632.1"/>
    </source>
</evidence>
<dbReference type="STRING" id="1797259.A2989_03055"/>
<feature type="compositionally biased region" description="Basic residues" evidence="1">
    <location>
        <begin position="1"/>
        <end position="11"/>
    </location>
</feature>
<evidence type="ECO:0000313" key="3">
    <source>
        <dbReference type="Proteomes" id="UP000177080"/>
    </source>
</evidence>
<comment type="caution">
    <text evidence="2">The sequence shown here is derived from an EMBL/GenBank/DDBJ whole genome shotgun (WGS) entry which is preliminary data.</text>
</comment>
<protein>
    <submittedName>
        <fullName evidence="2">Uncharacterized protein</fullName>
    </submittedName>
</protein>
<gene>
    <name evidence="2" type="ORF">A2989_03055</name>
</gene>
<name>A0A1F4ZBI1_9BACT</name>
<reference evidence="2 3" key="1">
    <citation type="journal article" date="2016" name="Nat. Commun.">
        <title>Thousands of microbial genomes shed light on interconnected biogeochemical processes in an aquifer system.</title>
        <authorList>
            <person name="Anantharaman K."/>
            <person name="Brown C.T."/>
            <person name="Hug L.A."/>
            <person name="Sharon I."/>
            <person name="Castelle C.J."/>
            <person name="Probst A.J."/>
            <person name="Thomas B.C."/>
            <person name="Singh A."/>
            <person name="Wilkins M.J."/>
            <person name="Karaoz U."/>
            <person name="Brodie E.L."/>
            <person name="Williams K.H."/>
            <person name="Hubbard S.S."/>
            <person name="Banfield J.F."/>
        </authorList>
    </citation>
    <scope>NUCLEOTIDE SEQUENCE [LARGE SCALE GENOMIC DNA]</scope>
</reference>
<dbReference type="AlphaFoldDB" id="A0A1F4ZBI1"/>